<keyword evidence="1" id="KW-0812">Transmembrane</keyword>
<evidence type="ECO:0000256" key="1">
    <source>
        <dbReference type="SAM" id="Phobius"/>
    </source>
</evidence>
<organism evidence="2 3">
    <name type="scientific">Anguilla anguilla</name>
    <name type="common">European freshwater eel</name>
    <name type="synonym">Muraena anguilla</name>
    <dbReference type="NCBI Taxonomy" id="7936"/>
    <lineage>
        <taxon>Eukaryota</taxon>
        <taxon>Metazoa</taxon>
        <taxon>Chordata</taxon>
        <taxon>Craniata</taxon>
        <taxon>Vertebrata</taxon>
        <taxon>Euteleostomi</taxon>
        <taxon>Actinopterygii</taxon>
        <taxon>Neopterygii</taxon>
        <taxon>Teleostei</taxon>
        <taxon>Anguilliformes</taxon>
        <taxon>Anguillidae</taxon>
        <taxon>Anguilla</taxon>
    </lineage>
</organism>
<dbReference type="EMBL" id="JAFIRN010000016">
    <property type="protein sequence ID" value="KAG5834005.1"/>
    <property type="molecule type" value="Genomic_DNA"/>
</dbReference>
<keyword evidence="1" id="KW-0472">Membrane</keyword>
<reference evidence="2" key="1">
    <citation type="submission" date="2021-01" db="EMBL/GenBank/DDBJ databases">
        <title>A chromosome-scale assembly of European eel, Anguilla anguilla.</title>
        <authorList>
            <person name="Henkel C."/>
            <person name="Jong-Raadsen S.A."/>
            <person name="Dufour S."/>
            <person name="Weltzien F.-A."/>
            <person name="Palstra A.P."/>
            <person name="Pelster B."/>
            <person name="Spaink H.P."/>
            <person name="Van Den Thillart G.E."/>
            <person name="Jansen H."/>
            <person name="Zahm M."/>
            <person name="Klopp C."/>
            <person name="Cedric C."/>
            <person name="Louis A."/>
            <person name="Berthelot C."/>
            <person name="Parey E."/>
            <person name="Roest Crollius H."/>
            <person name="Montfort J."/>
            <person name="Robinson-Rechavi M."/>
            <person name="Bucao C."/>
            <person name="Bouchez O."/>
            <person name="Gislard M."/>
            <person name="Lluch J."/>
            <person name="Milhes M."/>
            <person name="Lampietro C."/>
            <person name="Lopez Roques C."/>
            <person name="Donnadieu C."/>
            <person name="Braasch I."/>
            <person name="Desvignes T."/>
            <person name="Postlethwait J."/>
            <person name="Bobe J."/>
            <person name="Guiguen Y."/>
            <person name="Dirks R."/>
        </authorList>
    </citation>
    <scope>NUCLEOTIDE SEQUENCE</scope>
    <source>
        <strain evidence="2">Tag_6206</strain>
        <tissue evidence="2">Liver</tissue>
    </source>
</reference>
<proteinExistence type="predicted"/>
<dbReference type="AlphaFoldDB" id="A0A9D3LN20"/>
<protein>
    <submittedName>
        <fullName evidence="2">Uncharacterized protein</fullName>
    </submittedName>
</protein>
<accession>A0A9D3LN20</accession>
<gene>
    <name evidence="2" type="ORF">ANANG_G00282020</name>
</gene>
<evidence type="ECO:0000313" key="2">
    <source>
        <dbReference type="EMBL" id="KAG5834005.1"/>
    </source>
</evidence>
<sequence>MMSNGSLVLRTEQPLNFEGTDVGKTFRTDNMPCADLDLPPSLNLSVGAPDLNQINATTNSTTTPASAWPPPEIAITVCGSVAVIGVIAIVIYR</sequence>
<keyword evidence="1" id="KW-1133">Transmembrane helix</keyword>
<keyword evidence="3" id="KW-1185">Reference proteome</keyword>
<name>A0A9D3LN20_ANGAN</name>
<evidence type="ECO:0000313" key="3">
    <source>
        <dbReference type="Proteomes" id="UP001044222"/>
    </source>
</evidence>
<comment type="caution">
    <text evidence="2">The sequence shown here is derived from an EMBL/GenBank/DDBJ whole genome shotgun (WGS) entry which is preliminary data.</text>
</comment>
<feature type="non-terminal residue" evidence="2">
    <location>
        <position position="1"/>
    </location>
</feature>
<dbReference type="Proteomes" id="UP001044222">
    <property type="component" value="Chromosome 16"/>
</dbReference>
<feature type="transmembrane region" description="Helical" evidence="1">
    <location>
        <begin position="73"/>
        <end position="92"/>
    </location>
</feature>